<evidence type="ECO:0000256" key="2">
    <source>
        <dbReference type="ARBA" id="ARBA00022723"/>
    </source>
</evidence>
<reference evidence="6" key="1">
    <citation type="submission" date="2009-01" db="EMBL/GenBank/DDBJ databases">
        <title>Complete sequence of Anaeromyxobacter dehalogenans 2CP-1.</title>
        <authorList>
            <consortium name="US DOE Joint Genome Institute"/>
            <person name="Lucas S."/>
            <person name="Copeland A."/>
            <person name="Lapidus A."/>
            <person name="Glavina del Rio T."/>
            <person name="Dalin E."/>
            <person name="Tice H."/>
            <person name="Bruce D."/>
            <person name="Goodwin L."/>
            <person name="Pitluck S."/>
            <person name="Saunders E."/>
            <person name="Brettin T."/>
            <person name="Detter J.C."/>
            <person name="Han C."/>
            <person name="Larimer F."/>
            <person name="Land M."/>
            <person name="Hauser L."/>
            <person name="Kyrpides N."/>
            <person name="Ovchinnikova G."/>
            <person name="Beliaev A.S."/>
            <person name="Richardson P."/>
        </authorList>
    </citation>
    <scope>NUCLEOTIDE SEQUENCE</scope>
    <source>
        <strain evidence="6">2CP-1</strain>
    </source>
</reference>
<accession>B8JC31</accession>
<evidence type="ECO:0000313" key="7">
    <source>
        <dbReference type="Proteomes" id="UP000007089"/>
    </source>
</evidence>
<dbReference type="Gene3D" id="2.30.40.10">
    <property type="entry name" value="Urease, subunit C, domain 1"/>
    <property type="match status" value="1"/>
</dbReference>
<evidence type="ECO:0000256" key="4">
    <source>
        <dbReference type="ARBA" id="ARBA00022833"/>
    </source>
</evidence>
<keyword evidence="3" id="KW-0378">Hydrolase</keyword>
<protein>
    <submittedName>
        <fullName evidence="6">Formiminoglutamate deiminase</fullName>
    </submittedName>
</protein>
<keyword evidence="4" id="KW-0862">Zinc</keyword>
<name>B8JC31_ANAD2</name>
<dbReference type="EMBL" id="CP001359">
    <property type="protein sequence ID" value="ACL63953.1"/>
    <property type="molecule type" value="Genomic_DNA"/>
</dbReference>
<dbReference type="Pfam" id="PF01979">
    <property type="entry name" value="Amidohydro_1"/>
    <property type="match status" value="1"/>
</dbReference>
<dbReference type="InterPro" id="IPR051607">
    <property type="entry name" value="Metallo-dep_hydrolases"/>
</dbReference>
<keyword evidence="2" id="KW-0479">Metal-binding</keyword>
<evidence type="ECO:0000256" key="1">
    <source>
        <dbReference type="ARBA" id="ARBA00001947"/>
    </source>
</evidence>
<comment type="cofactor">
    <cofactor evidence="1">
        <name>Zn(2+)</name>
        <dbReference type="ChEBI" id="CHEBI:29105"/>
    </cofactor>
</comment>
<dbReference type="Proteomes" id="UP000007089">
    <property type="component" value="Chromosome"/>
</dbReference>
<evidence type="ECO:0000256" key="3">
    <source>
        <dbReference type="ARBA" id="ARBA00022801"/>
    </source>
</evidence>
<evidence type="ECO:0000313" key="6">
    <source>
        <dbReference type="EMBL" id="ACL63953.1"/>
    </source>
</evidence>
<dbReference type="SUPFAM" id="SSF51338">
    <property type="entry name" value="Composite domain of metallo-dependent hydrolases"/>
    <property type="match status" value="1"/>
</dbReference>
<dbReference type="GO" id="GO:0005829">
    <property type="term" value="C:cytosol"/>
    <property type="evidence" value="ECO:0007669"/>
    <property type="project" value="TreeGrafter"/>
</dbReference>
<dbReference type="HOGENOM" id="CLU_012358_3_1_7"/>
<evidence type="ECO:0000259" key="5">
    <source>
        <dbReference type="Pfam" id="PF01979"/>
    </source>
</evidence>
<sequence>MTTAQAFQPELLLAGGSLHEGAALSVKDGVVAAIGPPLPGFQRVPLPGRILVPGFVSAHGHSFQRALRGRTEARAGAGGRSDFWGWRSAMYAAARRLDPDLLEAVARLAFFELARAGVTCAGEFHYLHLDPDGRPYADPAELELRVVRAARAVGLRIVLLRAAYARAGAGTEPDPAQRRFVEPSPEVFLERLEHLARQLRNDDGVRVGIAPHSVRACPPAWLSALAGAARARDLPLHVHAAEQPAEVAACRAEHGRSPVQLLADAGALEARTTLVHAIHLDDADVAAIGRAGATVCACPLTERNLGDGVVPADRLVAAGARLALGVDAHAEADPLGEARALELQLRLVRGERAVLDGPPGTLAARLFDAATAGGMASLGLEGGRLAVGEPADFVLVDVDDPSIAGGERDALLPSLVFGAQPGAVRSTFVAGEPVVEDGWAPPGRPTGAELLKDFRAAMRALWGGA</sequence>
<proteinExistence type="predicted"/>
<dbReference type="GO" id="GO:0046872">
    <property type="term" value="F:metal ion binding"/>
    <property type="evidence" value="ECO:0007669"/>
    <property type="project" value="UniProtKB-KW"/>
</dbReference>
<dbReference type="InterPro" id="IPR010252">
    <property type="entry name" value="HutF"/>
</dbReference>
<dbReference type="NCBIfam" id="TIGR02022">
    <property type="entry name" value="hutF"/>
    <property type="match status" value="1"/>
</dbReference>
<dbReference type="NCBIfam" id="NF006681">
    <property type="entry name" value="PRK09229.1-2"/>
    <property type="match status" value="1"/>
</dbReference>
<dbReference type="PANTHER" id="PTHR11271:SF48">
    <property type="entry name" value="AMIDOHYDROLASE-RELATED DOMAIN-CONTAINING PROTEIN"/>
    <property type="match status" value="1"/>
</dbReference>
<dbReference type="InterPro" id="IPR006680">
    <property type="entry name" value="Amidohydro-rel"/>
</dbReference>
<dbReference type="RefSeq" id="WP_012632000.1">
    <property type="nucleotide sequence ID" value="NC_011891.1"/>
</dbReference>
<dbReference type="InterPro" id="IPR011059">
    <property type="entry name" value="Metal-dep_hydrolase_composite"/>
</dbReference>
<organism evidence="6 7">
    <name type="scientific">Anaeromyxobacter dehalogenans (strain ATCC BAA-258 / DSM 21875 / 2CP-1)</name>
    <dbReference type="NCBI Taxonomy" id="455488"/>
    <lineage>
        <taxon>Bacteria</taxon>
        <taxon>Pseudomonadati</taxon>
        <taxon>Myxococcota</taxon>
        <taxon>Myxococcia</taxon>
        <taxon>Myxococcales</taxon>
        <taxon>Cystobacterineae</taxon>
        <taxon>Anaeromyxobacteraceae</taxon>
        <taxon>Anaeromyxobacter</taxon>
    </lineage>
</organism>
<dbReference type="Gene3D" id="3.20.20.140">
    <property type="entry name" value="Metal-dependent hydrolases"/>
    <property type="match status" value="1"/>
</dbReference>
<dbReference type="SUPFAM" id="SSF51556">
    <property type="entry name" value="Metallo-dependent hydrolases"/>
    <property type="match status" value="1"/>
</dbReference>
<dbReference type="KEGG" id="acp:A2cp1_0596"/>
<dbReference type="GO" id="GO:0019239">
    <property type="term" value="F:deaminase activity"/>
    <property type="evidence" value="ECO:0007669"/>
    <property type="project" value="TreeGrafter"/>
</dbReference>
<feature type="domain" description="Amidohydrolase-related" evidence="5">
    <location>
        <begin position="50"/>
        <end position="434"/>
    </location>
</feature>
<dbReference type="InterPro" id="IPR032466">
    <property type="entry name" value="Metal_Hydrolase"/>
</dbReference>
<gene>
    <name evidence="6" type="ordered locus">A2cp1_0596</name>
</gene>
<dbReference type="AlphaFoldDB" id="B8JC31"/>
<keyword evidence="7" id="KW-1185">Reference proteome</keyword>
<dbReference type="PANTHER" id="PTHR11271">
    <property type="entry name" value="GUANINE DEAMINASE"/>
    <property type="match status" value="1"/>
</dbReference>